<feature type="domain" description="HIT-type" evidence="6">
    <location>
        <begin position="230"/>
        <end position="263"/>
    </location>
</feature>
<dbReference type="SUPFAM" id="SSF47616">
    <property type="entry name" value="GST C-terminal domain-like"/>
    <property type="match status" value="1"/>
</dbReference>
<feature type="domain" description="GST C-terminal" evidence="5">
    <location>
        <begin position="105"/>
        <end position="262"/>
    </location>
</feature>
<dbReference type="InterPro" id="IPR005442">
    <property type="entry name" value="GST_omega"/>
</dbReference>
<dbReference type="InterPro" id="IPR010987">
    <property type="entry name" value="Glutathione-S-Trfase_C-like"/>
</dbReference>
<name>A0A9X6RK23_HYPEX</name>
<comment type="caution">
    <text evidence="7">The sequence shown here is derived from an EMBL/GenBank/DDBJ whole genome shotgun (WGS) entry which is preliminary data.</text>
</comment>
<protein>
    <submittedName>
        <fullName evidence="7">Glutathione S-transferase omega-1</fullName>
    </submittedName>
</protein>
<dbReference type="PROSITE" id="PS51083">
    <property type="entry name" value="ZF_HIT"/>
    <property type="match status" value="1"/>
</dbReference>
<dbReference type="SUPFAM" id="SSF144232">
    <property type="entry name" value="HIT/MYND zinc finger-like"/>
    <property type="match status" value="1"/>
</dbReference>
<evidence type="ECO:0000259" key="4">
    <source>
        <dbReference type="PROSITE" id="PS50404"/>
    </source>
</evidence>
<evidence type="ECO:0000259" key="6">
    <source>
        <dbReference type="PROSITE" id="PS51083"/>
    </source>
</evidence>
<dbReference type="PANTHER" id="PTHR43968">
    <property type="match status" value="1"/>
</dbReference>
<dbReference type="EMBL" id="MTYJ01000195">
    <property type="protein sequence ID" value="OWA50555.1"/>
    <property type="molecule type" value="Genomic_DNA"/>
</dbReference>
<dbReference type="Pfam" id="PF13410">
    <property type="entry name" value="GST_C_2"/>
    <property type="match status" value="1"/>
</dbReference>
<evidence type="ECO:0000313" key="8">
    <source>
        <dbReference type="Proteomes" id="UP000192578"/>
    </source>
</evidence>
<dbReference type="InterPro" id="IPR050983">
    <property type="entry name" value="GST_Omega/HSP26"/>
</dbReference>
<dbReference type="CDD" id="cd23024">
    <property type="entry name" value="zf-HIT_ZNHIT2-3"/>
    <property type="match status" value="1"/>
</dbReference>
<reference evidence="8" key="1">
    <citation type="submission" date="2017-01" db="EMBL/GenBank/DDBJ databases">
        <title>Comparative genomics of anhydrobiosis in the tardigrade Hypsibius dujardini.</title>
        <authorList>
            <person name="Yoshida Y."/>
            <person name="Koutsovoulos G."/>
            <person name="Laetsch D."/>
            <person name="Stevens L."/>
            <person name="Kumar S."/>
            <person name="Horikawa D."/>
            <person name="Ishino K."/>
            <person name="Komine S."/>
            <person name="Tomita M."/>
            <person name="Blaxter M."/>
            <person name="Arakawa K."/>
        </authorList>
    </citation>
    <scope>NUCLEOTIDE SEQUENCE [LARGE SCALE GENOMIC DNA]</scope>
    <source>
        <strain evidence="8">Z151</strain>
    </source>
</reference>
<accession>A0A9X6RK23</accession>
<dbReference type="GO" id="GO:0008270">
    <property type="term" value="F:zinc ion binding"/>
    <property type="evidence" value="ECO:0007669"/>
    <property type="project" value="UniProtKB-UniRule"/>
</dbReference>
<gene>
    <name evidence="7" type="ORF">BV898_15066</name>
</gene>
<dbReference type="InterPro" id="IPR036282">
    <property type="entry name" value="Glutathione-S-Trfase_C_sf"/>
</dbReference>
<dbReference type="FunFam" id="1.20.1050.10:FF:000009">
    <property type="entry name" value="Glutathione S-transferase omega-1"/>
    <property type="match status" value="1"/>
</dbReference>
<dbReference type="PRINTS" id="PR01625">
    <property type="entry name" value="GSTRNSFRASEO"/>
</dbReference>
<dbReference type="PROSITE" id="PS50404">
    <property type="entry name" value="GST_NTER"/>
    <property type="match status" value="1"/>
</dbReference>
<dbReference type="FunFam" id="3.40.30.10:FF:000123">
    <property type="entry name" value="Glutathione transferase o1"/>
    <property type="match status" value="1"/>
</dbReference>
<dbReference type="InterPro" id="IPR036249">
    <property type="entry name" value="Thioredoxin-like_sf"/>
</dbReference>
<dbReference type="AlphaFoldDB" id="A0A9X6RK23"/>
<dbReference type="InterPro" id="IPR007529">
    <property type="entry name" value="Znf_HIT"/>
</dbReference>
<evidence type="ECO:0000256" key="3">
    <source>
        <dbReference type="PROSITE-ProRule" id="PRU00453"/>
    </source>
</evidence>
<dbReference type="Pfam" id="PF13417">
    <property type="entry name" value="GST_N_3"/>
    <property type="match status" value="1"/>
</dbReference>
<dbReference type="SFLD" id="SFLDG00358">
    <property type="entry name" value="Main_(cytGST)"/>
    <property type="match status" value="1"/>
</dbReference>
<dbReference type="GO" id="GO:0006749">
    <property type="term" value="P:glutathione metabolic process"/>
    <property type="evidence" value="ECO:0007669"/>
    <property type="project" value="TreeGrafter"/>
</dbReference>
<organism evidence="7 8">
    <name type="scientific">Hypsibius exemplaris</name>
    <name type="common">Freshwater tardigrade</name>
    <dbReference type="NCBI Taxonomy" id="2072580"/>
    <lineage>
        <taxon>Eukaryota</taxon>
        <taxon>Metazoa</taxon>
        <taxon>Ecdysozoa</taxon>
        <taxon>Tardigrada</taxon>
        <taxon>Eutardigrada</taxon>
        <taxon>Parachela</taxon>
        <taxon>Hypsibioidea</taxon>
        <taxon>Hypsibiidae</taxon>
        <taxon>Hypsibius</taxon>
    </lineage>
</organism>
<dbReference type="InterPro" id="IPR004045">
    <property type="entry name" value="Glutathione_S-Trfase_N"/>
</dbReference>
<evidence type="ECO:0000313" key="7">
    <source>
        <dbReference type="EMBL" id="OWA50555.1"/>
    </source>
</evidence>
<dbReference type="Proteomes" id="UP000192578">
    <property type="component" value="Unassembled WGS sequence"/>
</dbReference>
<keyword evidence="2" id="KW-0560">Oxidoreductase</keyword>
<evidence type="ECO:0000259" key="5">
    <source>
        <dbReference type="PROSITE" id="PS50405"/>
    </source>
</evidence>
<dbReference type="Gene3D" id="3.30.60.190">
    <property type="match status" value="1"/>
</dbReference>
<dbReference type="GO" id="GO:0045174">
    <property type="term" value="F:glutathione dehydrogenase (ascorbate) activity"/>
    <property type="evidence" value="ECO:0007669"/>
    <property type="project" value="UniProtKB-ARBA"/>
</dbReference>
<keyword evidence="3" id="KW-0479">Metal-binding</keyword>
<dbReference type="InterPro" id="IPR040079">
    <property type="entry name" value="Glutathione_S-Trfase"/>
</dbReference>
<dbReference type="Gene3D" id="1.20.1050.10">
    <property type="match status" value="1"/>
</dbReference>
<comment type="similarity">
    <text evidence="1">Belongs to the GST superfamily. Omega family.</text>
</comment>
<keyword evidence="3" id="KW-0863">Zinc-finger</keyword>
<sequence>MTDSTLPSLPCFCYISTTSKVHALLRIGYIMAFVPDNQLHLRQGAEQPVFDDDKPILYSLRFSPYAERARLVLNYKQIPFNVVNVHIRQKPEWFLKKTPLGKVPTWEEKDGTIVYESLILAEYLDEKYPNRPLLPKDPFQRAAQKQMVEAIVQTVGYKHTILEGDSASKDLFLKGLDAVEKMLTSPFWAGNEVGFVDLMVWPFFERIPAIGRLTGLDISAAHYPNVFAWMERMLVVESRYKCPGCLIRYCSLPCFKQHKTDSCSGSATTTAAVAPAPFTGLSATAVPTFKGGPAVQDVSSHVKRLLKEIPEEERLQKNALEQLEKSDDLKNLLKDVSLQKMLTKSLDVRNRREALDNLQLLISHEPQFAAFATTCLNIVAPSSPGAKP</sequence>
<dbReference type="SFLD" id="SFLDS00019">
    <property type="entry name" value="Glutathione_Transferase_(cytos"/>
    <property type="match status" value="1"/>
</dbReference>
<dbReference type="Gene3D" id="3.40.30.10">
    <property type="entry name" value="Glutaredoxin"/>
    <property type="match status" value="1"/>
</dbReference>
<dbReference type="GO" id="GO:0005737">
    <property type="term" value="C:cytoplasm"/>
    <property type="evidence" value="ECO:0007669"/>
    <property type="project" value="InterPro"/>
</dbReference>
<dbReference type="PANTHER" id="PTHR43968:SF6">
    <property type="entry name" value="GLUTATHIONE S-TRANSFERASE OMEGA"/>
    <property type="match status" value="1"/>
</dbReference>
<dbReference type="OrthoDB" id="4951845at2759"/>
<dbReference type="SUPFAM" id="SSF52833">
    <property type="entry name" value="Thioredoxin-like"/>
    <property type="match status" value="1"/>
</dbReference>
<keyword evidence="8" id="KW-1185">Reference proteome</keyword>
<dbReference type="Pfam" id="PF04438">
    <property type="entry name" value="zf-HIT"/>
    <property type="match status" value="1"/>
</dbReference>
<evidence type="ECO:0000256" key="2">
    <source>
        <dbReference type="ARBA" id="ARBA00023002"/>
    </source>
</evidence>
<proteinExistence type="inferred from homology"/>
<keyword evidence="3" id="KW-0862">Zinc</keyword>
<dbReference type="GO" id="GO:0004364">
    <property type="term" value="F:glutathione transferase activity"/>
    <property type="evidence" value="ECO:0007669"/>
    <property type="project" value="InterPro"/>
</dbReference>
<dbReference type="PROSITE" id="PS50405">
    <property type="entry name" value="GST_CTER"/>
    <property type="match status" value="1"/>
</dbReference>
<feature type="domain" description="GST N-terminal" evidence="4">
    <location>
        <begin position="53"/>
        <end position="132"/>
    </location>
</feature>
<evidence type="ECO:0000256" key="1">
    <source>
        <dbReference type="ARBA" id="ARBA00011067"/>
    </source>
</evidence>